<evidence type="ECO:0000256" key="3">
    <source>
        <dbReference type="ARBA" id="ARBA00022741"/>
    </source>
</evidence>
<gene>
    <name evidence="9" type="ORF">PMAYCL1PPCAC_26350</name>
</gene>
<evidence type="ECO:0000256" key="4">
    <source>
        <dbReference type="ARBA" id="ARBA00022777"/>
    </source>
</evidence>
<dbReference type="SMART" id="SM00220">
    <property type="entry name" value="S_TKc"/>
    <property type="match status" value="1"/>
</dbReference>
<evidence type="ECO:0000313" key="10">
    <source>
        <dbReference type="Proteomes" id="UP001328107"/>
    </source>
</evidence>
<dbReference type="EMBL" id="BTRK01000005">
    <property type="protein sequence ID" value="GMR56155.1"/>
    <property type="molecule type" value="Genomic_DNA"/>
</dbReference>
<dbReference type="Gene3D" id="1.10.510.10">
    <property type="entry name" value="Transferase(Phosphotransferase) domain 1"/>
    <property type="match status" value="1"/>
</dbReference>
<dbReference type="GO" id="GO:0005737">
    <property type="term" value="C:cytoplasm"/>
    <property type="evidence" value="ECO:0007669"/>
    <property type="project" value="UniProtKB-ARBA"/>
</dbReference>
<comment type="catalytic activity">
    <reaction evidence="6">
        <text>L-threonyl-[protein] + ATP = O-phospho-L-threonyl-[protein] + ADP + H(+)</text>
        <dbReference type="Rhea" id="RHEA:46608"/>
        <dbReference type="Rhea" id="RHEA-COMP:11060"/>
        <dbReference type="Rhea" id="RHEA-COMP:11605"/>
        <dbReference type="ChEBI" id="CHEBI:15378"/>
        <dbReference type="ChEBI" id="CHEBI:30013"/>
        <dbReference type="ChEBI" id="CHEBI:30616"/>
        <dbReference type="ChEBI" id="CHEBI:61977"/>
        <dbReference type="ChEBI" id="CHEBI:456216"/>
        <dbReference type="EC" id="2.7.11.24"/>
    </reaction>
</comment>
<evidence type="ECO:0000256" key="5">
    <source>
        <dbReference type="ARBA" id="ARBA00022840"/>
    </source>
</evidence>
<keyword evidence="10" id="KW-1185">Reference proteome</keyword>
<dbReference type="InterPro" id="IPR008271">
    <property type="entry name" value="Ser/Thr_kinase_AS"/>
</dbReference>
<dbReference type="PROSITE" id="PS00108">
    <property type="entry name" value="PROTEIN_KINASE_ST"/>
    <property type="match status" value="1"/>
</dbReference>
<sequence>MVSLFRTTLNLQMTNDARYHQFEIFDEGRANVFTVPKRYNNLKFLNAGAQGMVVSADDSVGKIRVAIKKMLQPFVVPTSAVRAFREFVLLSAVSHPNIIKVHSVFSPQETVEDFRDVYIVMELMQNNLNDVIQKIKLDHKTLSFFIYQILCAVNHLHREGIVHRDLKPSNIVVNKACKVKVLDFGLARLITPCASNLSHYVVTRWYRAPEVVLGVVVDGWACRYAEK</sequence>
<accession>A0AAN5D5P0</accession>
<proteinExistence type="predicted"/>
<dbReference type="InterPro" id="IPR000719">
    <property type="entry name" value="Prot_kinase_dom"/>
</dbReference>
<keyword evidence="2" id="KW-0808">Transferase</keyword>
<feature type="domain" description="Protein kinase" evidence="8">
    <location>
        <begin position="39"/>
        <end position="227"/>
    </location>
</feature>
<evidence type="ECO:0000256" key="1">
    <source>
        <dbReference type="ARBA" id="ARBA00022527"/>
    </source>
</evidence>
<keyword evidence="4" id="KW-0418">Kinase</keyword>
<feature type="non-terminal residue" evidence="9">
    <location>
        <position position="227"/>
    </location>
</feature>
<dbReference type="Proteomes" id="UP001328107">
    <property type="component" value="Unassembled WGS sequence"/>
</dbReference>
<comment type="catalytic activity">
    <reaction evidence="7">
        <text>L-seryl-[protein] + ATP = O-phospho-L-seryl-[protein] + ADP + H(+)</text>
        <dbReference type="Rhea" id="RHEA:17989"/>
        <dbReference type="Rhea" id="RHEA-COMP:9863"/>
        <dbReference type="Rhea" id="RHEA-COMP:11604"/>
        <dbReference type="ChEBI" id="CHEBI:15378"/>
        <dbReference type="ChEBI" id="CHEBI:29999"/>
        <dbReference type="ChEBI" id="CHEBI:30616"/>
        <dbReference type="ChEBI" id="CHEBI:83421"/>
        <dbReference type="ChEBI" id="CHEBI:456216"/>
        <dbReference type="EC" id="2.7.11.24"/>
    </reaction>
</comment>
<evidence type="ECO:0000259" key="8">
    <source>
        <dbReference type="PROSITE" id="PS50011"/>
    </source>
</evidence>
<dbReference type="GO" id="GO:0004707">
    <property type="term" value="F:MAP kinase activity"/>
    <property type="evidence" value="ECO:0007669"/>
    <property type="project" value="UniProtKB-EC"/>
</dbReference>
<keyword evidence="1" id="KW-0723">Serine/threonine-protein kinase</keyword>
<dbReference type="AlphaFoldDB" id="A0AAN5D5P0"/>
<evidence type="ECO:0000313" key="9">
    <source>
        <dbReference type="EMBL" id="GMR56155.1"/>
    </source>
</evidence>
<dbReference type="Gene3D" id="3.30.200.20">
    <property type="entry name" value="Phosphorylase Kinase, domain 1"/>
    <property type="match status" value="1"/>
</dbReference>
<keyword evidence="5" id="KW-0067">ATP-binding</keyword>
<comment type="caution">
    <text evidence="9">The sequence shown here is derived from an EMBL/GenBank/DDBJ whole genome shotgun (WGS) entry which is preliminary data.</text>
</comment>
<evidence type="ECO:0000256" key="2">
    <source>
        <dbReference type="ARBA" id="ARBA00022679"/>
    </source>
</evidence>
<evidence type="ECO:0000256" key="7">
    <source>
        <dbReference type="ARBA" id="ARBA00048312"/>
    </source>
</evidence>
<reference evidence="10" key="1">
    <citation type="submission" date="2022-10" db="EMBL/GenBank/DDBJ databases">
        <title>Genome assembly of Pristionchus species.</title>
        <authorList>
            <person name="Yoshida K."/>
            <person name="Sommer R.J."/>
        </authorList>
    </citation>
    <scope>NUCLEOTIDE SEQUENCE [LARGE SCALE GENOMIC DNA]</scope>
    <source>
        <strain evidence="10">RS5460</strain>
    </source>
</reference>
<dbReference type="PROSITE" id="PS01351">
    <property type="entry name" value="MAPK"/>
    <property type="match status" value="1"/>
</dbReference>
<dbReference type="InterPro" id="IPR003527">
    <property type="entry name" value="MAP_kinase_CS"/>
</dbReference>
<keyword evidence="3" id="KW-0547">Nucleotide-binding</keyword>
<dbReference type="GO" id="GO:0005524">
    <property type="term" value="F:ATP binding"/>
    <property type="evidence" value="ECO:0007669"/>
    <property type="project" value="UniProtKB-KW"/>
</dbReference>
<evidence type="ECO:0000256" key="6">
    <source>
        <dbReference type="ARBA" id="ARBA00047592"/>
    </source>
</evidence>
<dbReference type="SUPFAM" id="SSF56112">
    <property type="entry name" value="Protein kinase-like (PK-like)"/>
    <property type="match status" value="1"/>
</dbReference>
<name>A0AAN5D5P0_9BILA</name>
<dbReference type="InterPro" id="IPR011009">
    <property type="entry name" value="Kinase-like_dom_sf"/>
</dbReference>
<dbReference type="PROSITE" id="PS50011">
    <property type="entry name" value="PROTEIN_KINASE_DOM"/>
    <property type="match status" value="1"/>
</dbReference>
<dbReference type="PANTHER" id="PTHR24055">
    <property type="entry name" value="MITOGEN-ACTIVATED PROTEIN KINASE"/>
    <property type="match status" value="1"/>
</dbReference>
<dbReference type="Pfam" id="PF00069">
    <property type="entry name" value="Pkinase"/>
    <property type="match status" value="1"/>
</dbReference>
<organism evidence="9 10">
    <name type="scientific">Pristionchus mayeri</name>
    <dbReference type="NCBI Taxonomy" id="1317129"/>
    <lineage>
        <taxon>Eukaryota</taxon>
        <taxon>Metazoa</taxon>
        <taxon>Ecdysozoa</taxon>
        <taxon>Nematoda</taxon>
        <taxon>Chromadorea</taxon>
        <taxon>Rhabditida</taxon>
        <taxon>Rhabditina</taxon>
        <taxon>Diplogasteromorpha</taxon>
        <taxon>Diplogasteroidea</taxon>
        <taxon>Neodiplogasteridae</taxon>
        <taxon>Pristionchus</taxon>
    </lineage>
</organism>
<protein>
    <recommendedName>
        <fullName evidence="8">Protein kinase domain-containing protein</fullName>
    </recommendedName>
</protein>
<dbReference type="InterPro" id="IPR050117">
    <property type="entry name" value="MAPK"/>
</dbReference>